<gene>
    <name evidence="1" type="ORF">F7D59_10115</name>
</gene>
<dbReference type="AlphaFoldDB" id="A0A646HR12"/>
<dbReference type="EMBL" id="VZBQ01000117">
    <property type="protein sequence ID" value="MQN90192.1"/>
    <property type="molecule type" value="Genomic_DNA"/>
</dbReference>
<organism evidence="1 2">
    <name type="scientific">Segatella copri</name>
    <dbReference type="NCBI Taxonomy" id="165179"/>
    <lineage>
        <taxon>Bacteria</taxon>
        <taxon>Pseudomonadati</taxon>
        <taxon>Bacteroidota</taxon>
        <taxon>Bacteroidia</taxon>
        <taxon>Bacteroidales</taxon>
        <taxon>Prevotellaceae</taxon>
        <taxon>Segatella</taxon>
    </lineage>
</organism>
<evidence type="ECO:0000313" key="1">
    <source>
        <dbReference type="EMBL" id="MQN90192.1"/>
    </source>
</evidence>
<proteinExistence type="predicted"/>
<name>A0A646HR12_9BACT</name>
<evidence type="ECO:0000313" key="2">
    <source>
        <dbReference type="Proteomes" id="UP000420635"/>
    </source>
</evidence>
<protein>
    <submittedName>
        <fullName evidence="1">Uncharacterized protein</fullName>
    </submittedName>
</protein>
<dbReference type="RefSeq" id="WP_153114346.1">
    <property type="nucleotide sequence ID" value="NZ_VZAS01000203.1"/>
</dbReference>
<accession>A0A646HR12</accession>
<dbReference type="Proteomes" id="UP000420635">
    <property type="component" value="Unassembled WGS sequence"/>
</dbReference>
<sequence length="170" mass="18828">MRKIAFTLLLLAGSIASMHAQAKFEHAQTRIQEGMSEFFVRPMVAELQMINKDCQEWSFNIFPGVSLSEISTAMLENAKANAAFKAAKLAGADIILGATFYVINNEKTKGLDVTVRGYPAKYVKFHNYGEGQLGTDDSKWIDPLQNGARIRAISVDNKQNKAVGNENRNK</sequence>
<comment type="caution">
    <text evidence="1">The sequence shown here is derived from an EMBL/GenBank/DDBJ whole genome shotgun (WGS) entry which is preliminary data.</text>
</comment>
<reference evidence="2" key="1">
    <citation type="submission" date="2019-09" db="EMBL/GenBank/DDBJ databases">
        <title>Distinct polysaccharide growth profiles of human intestinal Prevotella copri isolates.</title>
        <authorList>
            <person name="Fehlner-Peach H."/>
            <person name="Magnabosco C."/>
            <person name="Raghavan V."/>
            <person name="Scher J.U."/>
            <person name="Tett A."/>
            <person name="Cox L.M."/>
            <person name="Gottsegen C."/>
            <person name="Watters A."/>
            <person name="Wiltshire- Gordon J.D."/>
            <person name="Segata N."/>
            <person name="Bonneau R."/>
            <person name="Littman D.R."/>
        </authorList>
    </citation>
    <scope>NUCLEOTIDE SEQUENCE [LARGE SCALE GENOMIC DNA]</scope>
    <source>
        <strain evidence="2">iP54</strain>
    </source>
</reference>